<dbReference type="AlphaFoldDB" id="A0A4Y7PRF2"/>
<sequence length="447" mass="50613">MFAPEEIPEDILPFIFTHLTNRKDLFATALASRVFNRAALPILYRKLDARAKETKKGIVVNHPAETLLKRHELARYVFEVQESDRVLPQSLRALALCTQLRAFTWVDESELPDGVLLAFLDVLENLPLRILTIRTFGDLGKPVWDKLRTFTALEKVSIWCMQGPPRILQGWSECLSNTLTSLELGRCSGVPATILISVLSHLQRLEHLRLKGAPSNTLPFIVSSLPNLKSVDTDYNDATVSRPSQKLPPPLRILTVRTSSLDVTGPRNLWRWINELTPRRSLESFTLHSFSTMGETSVPRRFILDLAAIHGPLLKQFRVGSTELTLSDIECLCDLFPNLEELSCSVACADARSIQDVTAHAQNLRTLRLKVQWLHFDQIRKVVRDDSLHFTIENARRMMLRENSVLRVISTGPVVYKGQWVRAPSGGSDAIQFEVSRIYMTDARDDT</sequence>
<dbReference type="EMBL" id="ML170213">
    <property type="protein sequence ID" value="TDL18013.1"/>
    <property type="molecule type" value="Genomic_DNA"/>
</dbReference>
<accession>A0A4Y7PRF2</accession>
<dbReference type="InterPro" id="IPR036047">
    <property type="entry name" value="F-box-like_dom_sf"/>
</dbReference>
<dbReference type="VEuPathDB" id="FungiDB:BD410DRAFT_822477"/>
<reference evidence="1 2" key="1">
    <citation type="submission" date="2018-06" db="EMBL/GenBank/DDBJ databases">
        <title>A transcriptomic atlas of mushroom development highlights an independent origin of complex multicellularity.</title>
        <authorList>
            <consortium name="DOE Joint Genome Institute"/>
            <person name="Krizsan K."/>
            <person name="Almasi E."/>
            <person name="Merenyi Z."/>
            <person name="Sahu N."/>
            <person name="Viragh M."/>
            <person name="Koszo T."/>
            <person name="Mondo S."/>
            <person name="Kiss B."/>
            <person name="Balint B."/>
            <person name="Kues U."/>
            <person name="Barry K."/>
            <person name="Hegedus J.C."/>
            <person name="Henrissat B."/>
            <person name="Johnson J."/>
            <person name="Lipzen A."/>
            <person name="Ohm R."/>
            <person name="Nagy I."/>
            <person name="Pangilinan J."/>
            <person name="Yan J."/>
            <person name="Xiong Y."/>
            <person name="Grigoriev I.V."/>
            <person name="Hibbett D.S."/>
            <person name="Nagy L.G."/>
        </authorList>
    </citation>
    <scope>NUCLEOTIDE SEQUENCE [LARGE SCALE GENOMIC DNA]</scope>
    <source>
        <strain evidence="1 2">SZMC22713</strain>
    </source>
</reference>
<evidence type="ECO:0008006" key="3">
    <source>
        <dbReference type="Google" id="ProtNLM"/>
    </source>
</evidence>
<dbReference type="SUPFAM" id="SSF81383">
    <property type="entry name" value="F-box domain"/>
    <property type="match status" value="1"/>
</dbReference>
<dbReference type="SUPFAM" id="SSF52047">
    <property type="entry name" value="RNI-like"/>
    <property type="match status" value="1"/>
</dbReference>
<organism evidence="1 2">
    <name type="scientific">Rickenella mellea</name>
    <dbReference type="NCBI Taxonomy" id="50990"/>
    <lineage>
        <taxon>Eukaryota</taxon>
        <taxon>Fungi</taxon>
        <taxon>Dikarya</taxon>
        <taxon>Basidiomycota</taxon>
        <taxon>Agaricomycotina</taxon>
        <taxon>Agaricomycetes</taxon>
        <taxon>Hymenochaetales</taxon>
        <taxon>Rickenellaceae</taxon>
        <taxon>Rickenella</taxon>
    </lineage>
</organism>
<evidence type="ECO:0000313" key="2">
    <source>
        <dbReference type="Proteomes" id="UP000294933"/>
    </source>
</evidence>
<dbReference type="STRING" id="50990.A0A4Y7PRF2"/>
<gene>
    <name evidence="1" type="ORF">BD410DRAFT_822477</name>
</gene>
<dbReference type="InterPro" id="IPR032675">
    <property type="entry name" value="LRR_dom_sf"/>
</dbReference>
<keyword evidence="2" id="KW-1185">Reference proteome</keyword>
<dbReference type="Gene3D" id="3.80.10.10">
    <property type="entry name" value="Ribonuclease Inhibitor"/>
    <property type="match status" value="1"/>
</dbReference>
<protein>
    <recommendedName>
        <fullName evidence="3">F-box domain-containing protein</fullName>
    </recommendedName>
</protein>
<dbReference type="Proteomes" id="UP000294933">
    <property type="component" value="Unassembled WGS sequence"/>
</dbReference>
<name>A0A4Y7PRF2_9AGAM</name>
<proteinExistence type="predicted"/>
<dbReference type="OrthoDB" id="5297217at2759"/>
<evidence type="ECO:0000313" key="1">
    <source>
        <dbReference type="EMBL" id="TDL18013.1"/>
    </source>
</evidence>